<evidence type="ECO:0000313" key="3">
    <source>
        <dbReference type="Proteomes" id="UP000450012"/>
    </source>
</evidence>
<dbReference type="NCBIfam" id="TIGR02595">
    <property type="entry name" value="PEP_CTERM"/>
    <property type="match status" value="1"/>
</dbReference>
<keyword evidence="3" id="KW-1185">Reference proteome</keyword>
<dbReference type="NCBIfam" id="NF038120">
    <property type="entry name" value="PEP_CTERM_QFxxD"/>
    <property type="match status" value="1"/>
</dbReference>
<gene>
    <name evidence="2" type="ORF">GTP45_16420</name>
</gene>
<dbReference type="EMBL" id="WWCK01000005">
    <property type="protein sequence ID" value="MYM68402.1"/>
    <property type="molecule type" value="Genomic_DNA"/>
</dbReference>
<name>A0A7X4GTJ9_9BURK</name>
<evidence type="ECO:0000259" key="1">
    <source>
        <dbReference type="Pfam" id="PF07589"/>
    </source>
</evidence>
<evidence type="ECO:0000313" key="2">
    <source>
        <dbReference type="EMBL" id="MYM68402.1"/>
    </source>
</evidence>
<accession>A0A7X4GTJ9</accession>
<organism evidence="2 3">
    <name type="scientific">Duganella rivi</name>
    <dbReference type="NCBI Taxonomy" id="2666083"/>
    <lineage>
        <taxon>Bacteria</taxon>
        <taxon>Pseudomonadati</taxon>
        <taxon>Pseudomonadota</taxon>
        <taxon>Betaproteobacteria</taxon>
        <taxon>Burkholderiales</taxon>
        <taxon>Oxalobacteraceae</taxon>
        <taxon>Telluria group</taxon>
        <taxon>Duganella</taxon>
    </lineage>
</organism>
<proteinExistence type="predicted"/>
<dbReference type="Proteomes" id="UP000450012">
    <property type="component" value="Unassembled WGS sequence"/>
</dbReference>
<reference evidence="2 3" key="1">
    <citation type="submission" date="2019-12" db="EMBL/GenBank/DDBJ databases">
        <title>Novel species isolated from a subtropical stream in China.</title>
        <authorList>
            <person name="Lu H."/>
        </authorList>
    </citation>
    <scope>NUCLEOTIDE SEQUENCE [LARGE SCALE GENOMIC DNA]</scope>
    <source>
        <strain evidence="2 3">FT55W</strain>
    </source>
</reference>
<comment type="caution">
    <text evidence="2">The sequence shown here is derived from an EMBL/GenBank/DDBJ whole genome shotgun (WGS) entry which is preliminary data.</text>
</comment>
<sequence>MSYGQLVLSATVAGAASPVTRSLNFPGQFLDGNFIFDTWQLDAEFSTLQLTSLTISACVFDDALNCLNGADSYNLAQFAVDNVVLSAVPEPRTYALLVAGLALLAARRRKEGAA</sequence>
<dbReference type="InterPro" id="IPR013424">
    <property type="entry name" value="Ice-binding_C"/>
</dbReference>
<dbReference type="Pfam" id="PF07589">
    <property type="entry name" value="PEP-CTERM"/>
    <property type="match status" value="1"/>
</dbReference>
<dbReference type="AlphaFoldDB" id="A0A7X4GTJ9"/>
<feature type="domain" description="Ice-binding protein C-terminal" evidence="1">
    <location>
        <begin position="87"/>
        <end position="109"/>
    </location>
</feature>
<protein>
    <submittedName>
        <fullName evidence="2">PEP-CTERM sorting domain-containing protein</fullName>
    </submittedName>
</protein>